<evidence type="ECO:0000256" key="16">
    <source>
        <dbReference type="SAM" id="Phobius"/>
    </source>
</evidence>
<dbReference type="GO" id="GO:0030424">
    <property type="term" value="C:axon"/>
    <property type="evidence" value="ECO:0007669"/>
    <property type="project" value="TreeGrafter"/>
</dbReference>
<dbReference type="AlphaFoldDB" id="A0A914A7M5"/>
<feature type="binding site" evidence="13">
    <location>
        <position position="420"/>
    </location>
    <ligand>
        <name>Na(+)</name>
        <dbReference type="ChEBI" id="CHEBI:29101"/>
        <label>1</label>
    </ligand>
</feature>
<feature type="transmembrane region" description="Helical" evidence="16">
    <location>
        <begin position="235"/>
        <end position="252"/>
    </location>
</feature>
<evidence type="ECO:0000256" key="5">
    <source>
        <dbReference type="ARBA" id="ARBA00022723"/>
    </source>
</evidence>
<evidence type="ECO:0000256" key="1">
    <source>
        <dbReference type="ARBA" id="ARBA00004651"/>
    </source>
</evidence>
<feature type="binding site" evidence="13">
    <location>
        <position position="63"/>
    </location>
    <ligand>
        <name>Na(+)</name>
        <dbReference type="ChEBI" id="CHEBI:29101"/>
        <label>1</label>
    </ligand>
</feature>
<feature type="transmembrane region" description="Helical" evidence="16">
    <location>
        <begin position="523"/>
        <end position="546"/>
    </location>
</feature>
<feature type="transmembrane region" description="Helical" evidence="16">
    <location>
        <begin position="87"/>
        <end position="108"/>
    </location>
</feature>
<dbReference type="PROSITE" id="PS00610">
    <property type="entry name" value="NA_NEUROTRAN_SYMP_1"/>
    <property type="match status" value="1"/>
</dbReference>
<dbReference type="GO" id="GO:0046872">
    <property type="term" value="F:metal ion binding"/>
    <property type="evidence" value="ECO:0007669"/>
    <property type="project" value="UniProtKB-KW"/>
</dbReference>
<dbReference type="OrthoDB" id="6581954at2759"/>
<keyword evidence="12" id="KW-0325">Glycoprotein</keyword>
<evidence type="ECO:0000256" key="13">
    <source>
        <dbReference type="PIRSR" id="PIRSR600175-1"/>
    </source>
</evidence>
<dbReference type="PROSITE" id="PS50267">
    <property type="entry name" value="NA_NEUROTRAN_SYMP_3"/>
    <property type="match status" value="1"/>
</dbReference>
<feature type="transmembrane region" description="Helical" evidence="16">
    <location>
        <begin position="405"/>
        <end position="426"/>
    </location>
</feature>
<dbReference type="PANTHER" id="PTHR11616">
    <property type="entry name" value="SODIUM/CHLORIDE DEPENDENT TRANSPORTER"/>
    <property type="match status" value="1"/>
</dbReference>
<evidence type="ECO:0000256" key="14">
    <source>
        <dbReference type="PIRSR" id="PIRSR600175-2"/>
    </source>
</evidence>
<feature type="binding site" evidence="13">
    <location>
        <position position="352"/>
    </location>
    <ligand>
        <name>Na(+)</name>
        <dbReference type="ChEBI" id="CHEBI:29101"/>
        <label>2</label>
    </ligand>
</feature>
<evidence type="ECO:0000256" key="7">
    <source>
        <dbReference type="ARBA" id="ARBA00022847"/>
    </source>
</evidence>
<dbReference type="InterPro" id="IPR037272">
    <property type="entry name" value="SNS_sf"/>
</dbReference>
<comment type="similarity">
    <text evidence="15">Belongs to the sodium:neurotransmitter symporter (SNF) (TC 2.A.22) family.</text>
</comment>
<feature type="transmembrane region" description="Helical" evidence="16">
    <location>
        <begin position="129"/>
        <end position="157"/>
    </location>
</feature>
<keyword evidence="4 15" id="KW-0812">Transmembrane</keyword>
<feature type="binding site" evidence="13">
    <location>
        <position position="320"/>
    </location>
    <ligand>
        <name>Na(+)</name>
        <dbReference type="ChEBI" id="CHEBI:29101"/>
        <label>2</label>
    </ligand>
</feature>
<feature type="transmembrane region" description="Helical" evidence="16">
    <location>
        <begin position="313"/>
        <end position="334"/>
    </location>
</feature>
<feature type="binding site" evidence="13">
    <location>
        <position position="421"/>
    </location>
    <ligand>
        <name>Na(+)</name>
        <dbReference type="ChEBI" id="CHEBI:29101"/>
        <label>1</label>
    </ligand>
</feature>
<organism evidence="17 18">
    <name type="scientific">Patiria miniata</name>
    <name type="common">Bat star</name>
    <name type="synonym">Asterina miniata</name>
    <dbReference type="NCBI Taxonomy" id="46514"/>
    <lineage>
        <taxon>Eukaryota</taxon>
        <taxon>Metazoa</taxon>
        <taxon>Echinodermata</taxon>
        <taxon>Eleutherozoa</taxon>
        <taxon>Asterozoa</taxon>
        <taxon>Asteroidea</taxon>
        <taxon>Valvatacea</taxon>
        <taxon>Valvatida</taxon>
        <taxon>Asterinidae</taxon>
        <taxon>Patiria</taxon>
    </lineage>
</organism>
<evidence type="ECO:0000256" key="15">
    <source>
        <dbReference type="RuleBase" id="RU003732"/>
    </source>
</evidence>
<comment type="subcellular location">
    <subcellularLocation>
        <location evidence="1">Cell membrane</location>
        <topology evidence="1">Multi-pass membrane protein</topology>
    </subcellularLocation>
</comment>
<keyword evidence="5 13" id="KW-0479">Metal-binding</keyword>
<dbReference type="GO" id="GO:0006865">
    <property type="term" value="P:amino acid transport"/>
    <property type="evidence" value="ECO:0007669"/>
    <property type="project" value="TreeGrafter"/>
</dbReference>
<evidence type="ECO:0000313" key="18">
    <source>
        <dbReference type="Proteomes" id="UP000887568"/>
    </source>
</evidence>
<dbReference type="Proteomes" id="UP000887568">
    <property type="component" value="Unplaced"/>
</dbReference>
<keyword evidence="11 14" id="KW-1015">Disulfide bond</keyword>
<dbReference type="GO" id="GO:0051583">
    <property type="term" value="P:dopamine uptake involved in synaptic transmission"/>
    <property type="evidence" value="ECO:0007669"/>
    <property type="project" value="TreeGrafter"/>
</dbReference>
<keyword evidence="3" id="KW-1003">Cell membrane</keyword>
<evidence type="ECO:0000256" key="3">
    <source>
        <dbReference type="ARBA" id="ARBA00022475"/>
    </source>
</evidence>
<evidence type="ECO:0000256" key="9">
    <source>
        <dbReference type="ARBA" id="ARBA00023053"/>
    </source>
</evidence>
<dbReference type="Pfam" id="PF00209">
    <property type="entry name" value="SNF"/>
    <property type="match status" value="1"/>
</dbReference>
<evidence type="ECO:0000256" key="11">
    <source>
        <dbReference type="ARBA" id="ARBA00023157"/>
    </source>
</evidence>
<feature type="transmembrane region" description="Helical" evidence="16">
    <location>
        <begin position="558"/>
        <end position="586"/>
    </location>
</feature>
<evidence type="ECO:0000256" key="6">
    <source>
        <dbReference type="ARBA" id="ARBA00022775"/>
    </source>
</evidence>
<keyword evidence="2 15" id="KW-0813">Transport</keyword>
<accession>A0A914A7M5</accession>
<keyword evidence="8 16" id="KW-1133">Transmembrane helix</keyword>
<feature type="binding site" evidence="13">
    <location>
        <position position="66"/>
    </location>
    <ligand>
        <name>Na(+)</name>
        <dbReference type="ChEBI" id="CHEBI:29101"/>
        <label>1</label>
    </ligand>
</feature>
<feature type="transmembrane region" description="Helical" evidence="16">
    <location>
        <begin position="57"/>
        <end position="75"/>
    </location>
</feature>
<proteinExistence type="inferred from homology"/>
<evidence type="ECO:0000256" key="8">
    <source>
        <dbReference type="ARBA" id="ARBA00022989"/>
    </source>
</evidence>
<dbReference type="GO" id="GO:0005330">
    <property type="term" value="F:dopamine:sodium symporter activity"/>
    <property type="evidence" value="ECO:0007669"/>
    <property type="project" value="TreeGrafter"/>
</dbReference>
<keyword evidence="7 15" id="KW-0769">Symport</keyword>
<dbReference type="GO" id="GO:0005334">
    <property type="term" value="F:norepinephrine:sodium symporter activity"/>
    <property type="evidence" value="ECO:0007669"/>
    <property type="project" value="TreeGrafter"/>
</dbReference>
<dbReference type="RefSeq" id="XP_038059795.1">
    <property type="nucleotide sequence ID" value="XM_038203867.1"/>
</dbReference>
<protein>
    <recommendedName>
        <fullName evidence="15">Transporter</fullName>
    </recommendedName>
</protein>
<keyword evidence="18" id="KW-1185">Reference proteome</keyword>
<feature type="transmembrane region" description="Helical" evidence="16">
    <location>
        <begin position="478"/>
        <end position="502"/>
    </location>
</feature>
<feature type="binding site" evidence="13">
    <location>
        <position position="417"/>
    </location>
    <ligand>
        <name>Na(+)</name>
        <dbReference type="ChEBI" id="CHEBI:29101"/>
        <label>1</label>
    </ligand>
</feature>
<dbReference type="InterPro" id="IPR000175">
    <property type="entry name" value="Na/ntran_symport"/>
</dbReference>
<keyword evidence="9 13" id="KW-0915">Sodium</keyword>
<dbReference type="SUPFAM" id="SSF161070">
    <property type="entry name" value="SNF-like"/>
    <property type="match status" value="1"/>
</dbReference>
<dbReference type="GeneID" id="119730823"/>
<dbReference type="PRINTS" id="PR00176">
    <property type="entry name" value="NANEUSMPORT"/>
</dbReference>
<keyword evidence="10 16" id="KW-0472">Membrane</keyword>
<sequence>MRTDSATTNDNPRFYGINMNSNAAQGKLLKVSVEGGELAPGRRHGGARPTWGGKADFLLSIIGFCVDLANVWRFPYMCYKNGGGAFLIPYTIMLLICGIPLFYLELALGQYNQTGAITVWDKVCPIFKGVGWCVVLIAFFVDFYYNVIISWALYYFFASFTTVLPWSTCDHDWNTIYCFAPMDGPEYEVEVNVTAEDGTNATMVINKTVSAATEYYERGVLQIDQSGGIENMGKVVWQLMLCLFTVYVICYFSMWKGIRGSGKVVWFTATFPYVVLFVLLIRGITLEGAGVGITYYVVPTFSKLLNAQVWVDAATQICFSLGPGFGTMLAYSSYNKFNNNIYRDAMLTSCINCATSFLAGFVVFSVLGYMSVRNHVDIDQVATEGPGLVFVTYPEALATMPGAPIWSIIFFLMLITLGLDSSFGGSEAVLTALSDQFPRIVRDHREIFIGCLFAVYFLVGLAFTSQGGAYLVNLFDNFAASYSILIAVFFEAVAISWCYGMSFPPTKRISSDIKEMLGYYPGLYWRVCWPVVGPAFVLCCSAFGLANYKYPTYDGYKYPPWAIAIGWMIAGASVALIPLTAIYKFLTTPGSIYERFRVNMDTPPQYPTELPSANHYPCQLNGVPMDTKPVTHV</sequence>
<dbReference type="PROSITE" id="PS00754">
    <property type="entry name" value="NA_NEUROTRAN_SYMP_2"/>
    <property type="match status" value="1"/>
</dbReference>
<name>A0A914A7M5_PATMI</name>
<feature type="transmembrane region" description="Helical" evidence="16">
    <location>
        <begin position="264"/>
        <end position="284"/>
    </location>
</feature>
<evidence type="ECO:0000313" key="17">
    <source>
        <dbReference type="EnsemblMetazoa" id="XP_038059795.1"/>
    </source>
</evidence>
<dbReference type="PANTHER" id="PTHR11616:SF320">
    <property type="entry name" value="SODIUM-DEPENDENT NORADRENALINE TRANSPORTER"/>
    <property type="match status" value="1"/>
</dbReference>
<keyword evidence="6" id="KW-0532">Neurotransmitter transport</keyword>
<evidence type="ECO:0000256" key="4">
    <source>
        <dbReference type="ARBA" id="ARBA00022692"/>
    </source>
</evidence>
<feature type="disulfide bond" evidence="14">
    <location>
        <begin position="169"/>
        <end position="178"/>
    </location>
</feature>
<reference evidence="17" key="1">
    <citation type="submission" date="2022-11" db="UniProtKB">
        <authorList>
            <consortium name="EnsemblMetazoa"/>
        </authorList>
    </citation>
    <scope>IDENTIFICATION</scope>
</reference>
<dbReference type="GO" id="GO:0042734">
    <property type="term" value="C:presynaptic membrane"/>
    <property type="evidence" value="ECO:0007669"/>
    <property type="project" value="TreeGrafter"/>
</dbReference>
<feature type="transmembrane region" description="Helical" evidence="16">
    <location>
        <begin position="447"/>
        <end position="472"/>
    </location>
</feature>
<evidence type="ECO:0000256" key="10">
    <source>
        <dbReference type="ARBA" id="ARBA00023136"/>
    </source>
</evidence>
<evidence type="ECO:0000256" key="12">
    <source>
        <dbReference type="ARBA" id="ARBA00023180"/>
    </source>
</evidence>
<feature type="binding site" evidence="13">
    <location>
        <position position="70"/>
    </location>
    <ligand>
        <name>Na(+)</name>
        <dbReference type="ChEBI" id="CHEBI:29101"/>
        <label>1</label>
    </ligand>
</feature>
<dbReference type="GO" id="GO:0032809">
    <property type="term" value="C:neuronal cell body membrane"/>
    <property type="evidence" value="ECO:0007669"/>
    <property type="project" value="TreeGrafter"/>
</dbReference>
<dbReference type="EnsemblMetazoa" id="XM_038203867.1">
    <property type="protein sequence ID" value="XP_038059795.1"/>
    <property type="gene ID" value="LOC119730823"/>
</dbReference>
<feature type="transmembrane region" description="Helical" evidence="16">
    <location>
        <begin position="346"/>
        <end position="370"/>
    </location>
</feature>
<evidence type="ECO:0000256" key="2">
    <source>
        <dbReference type="ARBA" id="ARBA00022448"/>
    </source>
</evidence>